<evidence type="ECO:0000313" key="4">
    <source>
        <dbReference type="Proteomes" id="UP000092600"/>
    </source>
</evidence>
<dbReference type="GO" id="GO:0005840">
    <property type="term" value="C:ribosome"/>
    <property type="evidence" value="ECO:0007669"/>
    <property type="project" value="UniProtKB-KW"/>
</dbReference>
<dbReference type="PANTHER" id="PTHR46631:SF27">
    <property type="entry name" value="OS05G0564800 PROTEIN"/>
    <property type="match status" value="1"/>
</dbReference>
<name>A0A199VD98_ANACO</name>
<protein>
    <submittedName>
        <fullName evidence="3">60S ribosomal protein L18a-like protein</fullName>
    </submittedName>
</protein>
<evidence type="ECO:0000313" key="3">
    <source>
        <dbReference type="EMBL" id="OAY74745.1"/>
    </source>
</evidence>
<comment type="caution">
    <text evidence="3">The sequence shown here is derived from an EMBL/GenBank/DDBJ whole genome shotgun (WGS) entry which is preliminary data.</text>
</comment>
<feature type="compositionally biased region" description="Low complexity" evidence="1">
    <location>
        <begin position="10"/>
        <end position="29"/>
    </location>
</feature>
<dbReference type="PANTHER" id="PTHR46631">
    <property type="entry name" value="60S RIBOSOMAL PROTEIN L18A-LIKE"/>
    <property type="match status" value="1"/>
</dbReference>
<accession>A0A199VD98</accession>
<feature type="compositionally biased region" description="Pro residues" evidence="1">
    <location>
        <begin position="30"/>
        <end position="48"/>
    </location>
</feature>
<keyword evidence="3" id="KW-0687">Ribonucleoprotein</keyword>
<feature type="transmembrane region" description="Helical" evidence="2">
    <location>
        <begin position="96"/>
        <end position="119"/>
    </location>
</feature>
<gene>
    <name evidence="3" type="ORF">ACMD2_26022</name>
</gene>
<dbReference type="EMBL" id="LSRQ01002315">
    <property type="protein sequence ID" value="OAY74745.1"/>
    <property type="molecule type" value="Genomic_DNA"/>
</dbReference>
<feature type="region of interest" description="Disordered" evidence="1">
    <location>
        <begin position="1"/>
        <end position="48"/>
    </location>
</feature>
<keyword evidence="2" id="KW-1133">Transmembrane helix</keyword>
<keyword evidence="2" id="KW-0472">Membrane</keyword>
<keyword evidence="3" id="KW-0689">Ribosomal protein</keyword>
<evidence type="ECO:0000256" key="2">
    <source>
        <dbReference type="SAM" id="Phobius"/>
    </source>
</evidence>
<dbReference type="STRING" id="4615.A0A199VD98"/>
<dbReference type="Proteomes" id="UP000092600">
    <property type="component" value="Unassembled WGS sequence"/>
</dbReference>
<sequence length="168" mass="18956">MTSKEEGKSTGEPQTPQQQQQYGTFQGVPTYPPQPPAMGFPQPTPPPGITGHLPPHSAPTYYARAYQTAAPGYEQVVEGRPLREPRLPCCGCGVGWFLFIIGFFLAAIPWYVGAFILLCVRRVDYREKPGYIACTIAVSYRSFFFLHIFILIYLKTLLVSIIENWRCY</sequence>
<dbReference type="AlphaFoldDB" id="A0A199VD98"/>
<keyword evidence="2" id="KW-0812">Transmembrane</keyword>
<organism evidence="3 4">
    <name type="scientific">Ananas comosus</name>
    <name type="common">Pineapple</name>
    <name type="synonym">Ananas ananas</name>
    <dbReference type="NCBI Taxonomy" id="4615"/>
    <lineage>
        <taxon>Eukaryota</taxon>
        <taxon>Viridiplantae</taxon>
        <taxon>Streptophyta</taxon>
        <taxon>Embryophyta</taxon>
        <taxon>Tracheophyta</taxon>
        <taxon>Spermatophyta</taxon>
        <taxon>Magnoliopsida</taxon>
        <taxon>Liliopsida</taxon>
        <taxon>Poales</taxon>
        <taxon>Bromeliaceae</taxon>
        <taxon>Bromelioideae</taxon>
        <taxon>Ananas</taxon>
    </lineage>
</organism>
<dbReference type="InterPro" id="IPR044804">
    <property type="entry name" value="Ribosomal_eL20z-like"/>
</dbReference>
<reference evidence="3 4" key="1">
    <citation type="journal article" date="2016" name="DNA Res.">
        <title>The draft genome of MD-2 pineapple using hybrid error correction of long reads.</title>
        <authorList>
            <person name="Redwan R.M."/>
            <person name="Saidin A."/>
            <person name="Kumar S.V."/>
        </authorList>
    </citation>
    <scope>NUCLEOTIDE SEQUENCE [LARGE SCALE GENOMIC DNA]</scope>
    <source>
        <strain evidence="4">cv. MD2</strain>
        <tissue evidence="3">Leaf</tissue>
    </source>
</reference>
<proteinExistence type="predicted"/>
<evidence type="ECO:0000256" key="1">
    <source>
        <dbReference type="SAM" id="MobiDB-lite"/>
    </source>
</evidence>
<feature type="transmembrane region" description="Helical" evidence="2">
    <location>
        <begin position="131"/>
        <end position="154"/>
    </location>
</feature>